<dbReference type="InterPro" id="IPR016208">
    <property type="entry name" value="Ald_Oxase/xanthine_DH-like"/>
</dbReference>
<dbReference type="OrthoDB" id="8300278at2759"/>
<evidence type="ECO:0000313" key="2">
    <source>
        <dbReference type="EMBL" id="KAG7623236.1"/>
    </source>
</evidence>
<sequence length="105" mass="11245">MKLPWKSQHCTTFACKSRIWILRYLLQHILLLQAGALVHVCTNGTVLVTHGGVEMGQGFAYKGCVIPLSSVFVSETSTYKVPNASPTAASASSDMYGAAVLDAVE</sequence>
<dbReference type="GO" id="GO:0005506">
    <property type="term" value="F:iron ion binding"/>
    <property type="evidence" value="ECO:0007669"/>
    <property type="project" value="InterPro"/>
</dbReference>
<reference evidence="2 3" key="1">
    <citation type="submission" date="2020-12" db="EMBL/GenBank/DDBJ databases">
        <title>Concerted genomic and epigenomic changes stabilize Arabidopsis allopolyploids.</title>
        <authorList>
            <person name="Chen Z."/>
        </authorList>
    </citation>
    <scope>NUCLEOTIDE SEQUENCE [LARGE SCALE GENOMIC DNA]</scope>
    <source>
        <strain evidence="2">As9502</strain>
        <tissue evidence="2">Leaf</tissue>
    </source>
</reference>
<organism evidence="2 3">
    <name type="scientific">Arabidopsis suecica</name>
    <name type="common">Swedish thale-cress</name>
    <name type="synonym">Cardaminopsis suecica</name>
    <dbReference type="NCBI Taxonomy" id="45249"/>
    <lineage>
        <taxon>Eukaryota</taxon>
        <taxon>Viridiplantae</taxon>
        <taxon>Streptophyta</taxon>
        <taxon>Embryophyta</taxon>
        <taxon>Tracheophyta</taxon>
        <taxon>Spermatophyta</taxon>
        <taxon>Magnoliopsida</taxon>
        <taxon>eudicotyledons</taxon>
        <taxon>Gunneridae</taxon>
        <taxon>Pentapetalae</taxon>
        <taxon>rosids</taxon>
        <taxon>malvids</taxon>
        <taxon>Brassicales</taxon>
        <taxon>Brassicaceae</taxon>
        <taxon>Camelineae</taxon>
        <taxon>Arabidopsis</taxon>
    </lineage>
</organism>
<keyword evidence="3" id="KW-1185">Reference proteome</keyword>
<dbReference type="GO" id="GO:0016491">
    <property type="term" value="F:oxidoreductase activity"/>
    <property type="evidence" value="ECO:0007669"/>
    <property type="project" value="InterPro"/>
</dbReference>
<dbReference type="Proteomes" id="UP000694251">
    <property type="component" value="Chromosome 4"/>
</dbReference>
<dbReference type="EMBL" id="JAEFBJ010000004">
    <property type="protein sequence ID" value="KAG7623236.1"/>
    <property type="molecule type" value="Genomic_DNA"/>
</dbReference>
<feature type="domain" description="Aldehyde oxidase/xanthine dehydrogenase second molybdopterin binding" evidence="1">
    <location>
        <begin position="30"/>
        <end position="105"/>
    </location>
</feature>
<dbReference type="AlphaFoldDB" id="A0A8T2EIQ8"/>
<dbReference type="Pfam" id="PF20256">
    <property type="entry name" value="MoCoBD_2"/>
    <property type="match status" value="1"/>
</dbReference>
<evidence type="ECO:0000313" key="3">
    <source>
        <dbReference type="Proteomes" id="UP000694251"/>
    </source>
</evidence>
<accession>A0A8T2EIQ8</accession>
<comment type="caution">
    <text evidence="2">The sequence shown here is derived from an EMBL/GenBank/DDBJ whole genome shotgun (WGS) entry which is preliminary data.</text>
</comment>
<name>A0A8T2EIQ8_ARASU</name>
<evidence type="ECO:0000259" key="1">
    <source>
        <dbReference type="Pfam" id="PF20256"/>
    </source>
</evidence>
<proteinExistence type="predicted"/>
<dbReference type="InterPro" id="IPR046867">
    <property type="entry name" value="AldOxase/xan_DH_MoCoBD2"/>
</dbReference>
<protein>
    <submittedName>
        <fullName evidence="2">Aldehyde oxidase/xanthine dehydrogenase molybdopterin binding</fullName>
    </submittedName>
</protein>
<gene>
    <name evidence="2" type="ORF">ISN44_As04g039500</name>
</gene>
<dbReference type="PANTHER" id="PTHR45444:SF3">
    <property type="entry name" value="XANTHINE DEHYDROGENASE"/>
    <property type="match status" value="1"/>
</dbReference>
<dbReference type="PANTHER" id="PTHR45444">
    <property type="entry name" value="XANTHINE DEHYDROGENASE"/>
    <property type="match status" value="1"/>
</dbReference>